<organism evidence="18 19">
    <name type="scientific">Papillibacter cinnamivorans DSM 12816</name>
    <dbReference type="NCBI Taxonomy" id="1122930"/>
    <lineage>
        <taxon>Bacteria</taxon>
        <taxon>Bacillati</taxon>
        <taxon>Bacillota</taxon>
        <taxon>Clostridia</taxon>
        <taxon>Eubacteriales</taxon>
        <taxon>Oscillospiraceae</taxon>
        <taxon>Papillibacter</taxon>
    </lineage>
</organism>
<dbReference type="PROSITE" id="PS51192">
    <property type="entry name" value="HELICASE_ATP_BIND_1"/>
    <property type="match status" value="1"/>
</dbReference>
<dbReference type="OrthoDB" id="9804325at2"/>
<evidence type="ECO:0000313" key="18">
    <source>
        <dbReference type="EMBL" id="SMC72009.1"/>
    </source>
</evidence>
<dbReference type="InterPro" id="IPR012340">
    <property type="entry name" value="NA-bd_OB-fold"/>
</dbReference>
<evidence type="ECO:0000259" key="16">
    <source>
        <dbReference type="PROSITE" id="PS51192"/>
    </source>
</evidence>
<keyword evidence="6 15" id="KW-0347">Helicase</keyword>
<dbReference type="RefSeq" id="WP_084234851.1">
    <property type="nucleotide sequence ID" value="NZ_FWXW01000005.1"/>
</dbReference>
<dbReference type="AlphaFoldDB" id="A0A1W2BGF2"/>
<evidence type="ECO:0000256" key="3">
    <source>
        <dbReference type="ARBA" id="ARBA00022741"/>
    </source>
</evidence>
<dbReference type="InterPro" id="IPR011545">
    <property type="entry name" value="DEAD/DEAH_box_helicase_dom"/>
</dbReference>
<dbReference type="SMART" id="SM00487">
    <property type="entry name" value="DEXDc"/>
    <property type="match status" value="1"/>
</dbReference>
<evidence type="ECO:0000256" key="4">
    <source>
        <dbReference type="ARBA" id="ARBA00022763"/>
    </source>
</evidence>
<evidence type="ECO:0000256" key="15">
    <source>
        <dbReference type="RuleBase" id="RU363016"/>
    </source>
</evidence>
<dbReference type="STRING" id="1122930.SAMN02745168_2182"/>
<dbReference type="Pfam" id="PF19833">
    <property type="entry name" value="RecG_dom3_C"/>
    <property type="match status" value="1"/>
</dbReference>
<protein>
    <recommendedName>
        <fullName evidence="2 15">ATP-dependent DNA helicase RecG</fullName>
        <ecNumber evidence="13 15">5.6.2.4</ecNumber>
    </recommendedName>
</protein>
<dbReference type="SUPFAM" id="SSF50249">
    <property type="entry name" value="Nucleic acid-binding proteins"/>
    <property type="match status" value="1"/>
</dbReference>
<evidence type="ECO:0000256" key="14">
    <source>
        <dbReference type="ARBA" id="ARBA00048988"/>
    </source>
</evidence>
<keyword evidence="9 15" id="KW-0233">DNA recombination</keyword>
<reference evidence="18 19" key="1">
    <citation type="submission" date="2017-04" db="EMBL/GenBank/DDBJ databases">
        <authorList>
            <person name="Afonso C.L."/>
            <person name="Miller P.J."/>
            <person name="Scott M.A."/>
            <person name="Spackman E."/>
            <person name="Goraichik I."/>
            <person name="Dimitrov K.M."/>
            <person name="Suarez D.L."/>
            <person name="Swayne D.E."/>
        </authorList>
    </citation>
    <scope>NUCLEOTIDE SEQUENCE [LARGE SCALE GENOMIC DNA]</scope>
    <source>
        <strain evidence="18 19">DSM 12816</strain>
    </source>
</reference>
<dbReference type="CDD" id="cd17992">
    <property type="entry name" value="DEXHc_RecG"/>
    <property type="match status" value="1"/>
</dbReference>
<evidence type="ECO:0000256" key="10">
    <source>
        <dbReference type="ARBA" id="ARBA00023204"/>
    </source>
</evidence>
<dbReference type="InterPro" id="IPR001650">
    <property type="entry name" value="Helicase_C-like"/>
</dbReference>
<dbReference type="InterPro" id="IPR027417">
    <property type="entry name" value="P-loop_NTPase"/>
</dbReference>
<feature type="domain" description="Helicase ATP-binding" evidence="16">
    <location>
        <begin position="272"/>
        <end position="433"/>
    </location>
</feature>
<keyword evidence="11" id="KW-0413">Isomerase</keyword>
<comment type="function">
    <text evidence="15">Plays a critical role in recombination and DNA repair. Helps process Holliday junction intermediates to mature products by catalyzing branch migration. Has replication fork regression activity, unwinds stalled or blocked replication forks to make a HJ that can be resolved. Has a DNA unwinding activity characteristic of a DNA helicase with 3'-5' polarity.</text>
</comment>
<accession>A0A1W2BGF2</accession>
<evidence type="ECO:0000256" key="1">
    <source>
        <dbReference type="ARBA" id="ARBA00007504"/>
    </source>
</evidence>
<dbReference type="GO" id="GO:0006281">
    <property type="term" value="P:DNA repair"/>
    <property type="evidence" value="ECO:0007669"/>
    <property type="project" value="UniProtKB-UniRule"/>
</dbReference>
<dbReference type="Pfam" id="PF00270">
    <property type="entry name" value="DEAD"/>
    <property type="match status" value="1"/>
</dbReference>
<dbReference type="SMART" id="SM00490">
    <property type="entry name" value="HELICc"/>
    <property type="match status" value="1"/>
</dbReference>
<dbReference type="InterPro" id="IPR033454">
    <property type="entry name" value="RecG_wedge"/>
</dbReference>
<evidence type="ECO:0000256" key="12">
    <source>
        <dbReference type="ARBA" id="ARBA00034617"/>
    </source>
</evidence>
<keyword evidence="5 15" id="KW-0378">Hydrolase</keyword>
<name>A0A1W2BGF2_9FIRM</name>
<dbReference type="GO" id="GO:0006310">
    <property type="term" value="P:DNA recombination"/>
    <property type="evidence" value="ECO:0007669"/>
    <property type="project" value="UniProtKB-UniRule"/>
</dbReference>
<dbReference type="GO" id="GO:0003677">
    <property type="term" value="F:DNA binding"/>
    <property type="evidence" value="ECO:0007669"/>
    <property type="project" value="UniProtKB-KW"/>
</dbReference>
<dbReference type="EMBL" id="FWXW01000005">
    <property type="protein sequence ID" value="SMC72009.1"/>
    <property type="molecule type" value="Genomic_DNA"/>
</dbReference>
<evidence type="ECO:0000256" key="2">
    <source>
        <dbReference type="ARBA" id="ARBA00017846"/>
    </source>
</evidence>
<comment type="catalytic activity">
    <reaction evidence="12 15">
        <text>Couples ATP hydrolysis with the unwinding of duplex DNA by translocating in the 3'-5' direction.</text>
        <dbReference type="EC" id="5.6.2.4"/>
    </reaction>
</comment>
<dbReference type="NCBIfam" id="NF008165">
    <property type="entry name" value="PRK10917.1-3"/>
    <property type="match status" value="1"/>
</dbReference>
<dbReference type="GO" id="GO:0043138">
    <property type="term" value="F:3'-5' DNA helicase activity"/>
    <property type="evidence" value="ECO:0007669"/>
    <property type="project" value="UniProtKB-EC"/>
</dbReference>
<dbReference type="GO" id="GO:0016887">
    <property type="term" value="F:ATP hydrolysis activity"/>
    <property type="evidence" value="ECO:0007669"/>
    <property type="project" value="RHEA"/>
</dbReference>
<dbReference type="NCBIfam" id="NF008168">
    <property type="entry name" value="PRK10917.2-2"/>
    <property type="match status" value="1"/>
</dbReference>
<dbReference type="NCBIfam" id="TIGR00643">
    <property type="entry name" value="recG"/>
    <property type="match status" value="1"/>
</dbReference>
<evidence type="ECO:0000256" key="7">
    <source>
        <dbReference type="ARBA" id="ARBA00022840"/>
    </source>
</evidence>
<dbReference type="Gene3D" id="2.40.50.140">
    <property type="entry name" value="Nucleic acid-binding proteins"/>
    <property type="match status" value="1"/>
</dbReference>
<comment type="catalytic activity">
    <reaction evidence="14 15">
        <text>ATP + H2O = ADP + phosphate + H(+)</text>
        <dbReference type="Rhea" id="RHEA:13065"/>
        <dbReference type="ChEBI" id="CHEBI:15377"/>
        <dbReference type="ChEBI" id="CHEBI:15378"/>
        <dbReference type="ChEBI" id="CHEBI:30616"/>
        <dbReference type="ChEBI" id="CHEBI:43474"/>
        <dbReference type="ChEBI" id="CHEBI:456216"/>
        <dbReference type="EC" id="5.6.2.4"/>
    </reaction>
</comment>
<dbReference type="GO" id="GO:0005524">
    <property type="term" value="F:ATP binding"/>
    <property type="evidence" value="ECO:0007669"/>
    <property type="project" value="UniProtKB-KW"/>
</dbReference>
<dbReference type="PROSITE" id="PS51194">
    <property type="entry name" value="HELICASE_CTER"/>
    <property type="match status" value="1"/>
</dbReference>
<evidence type="ECO:0000256" key="13">
    <source>
        <dbReference type="ARBA" id="ARBA00034808"/>
    </source>
</evidence>
<dbReference type="CDD" id="cd04488">
    <property type="entry name" value="RecG_wedge_OBF"/>
    <property type="match status" value="1"/>
</dbReference>
<keyword evidence="4 15" id="KW-0227">DNA damage</keyword>
<dbReference type="SUPFAM" id="SSF52540">
    <property type="entry name" value="P-loop containing nucleoside triphosphate hydrolases"/>
    <property type="match status" value="2"/>
</dbReference>
<evidence type="ECO:0000256" key="11">
    <source>
        <dbReference type="ARBA" id="ARBA00023235"/>
    </source>
</evidence>
<dbReference type="InterPro" id="IPR047112">
    <property type="entry name" value="RecG/Mfd"/>
</dbReference>
<dbReference type="EC" id="5.6.2.4" evidence="13 15"/>
<dbReference type="Gene3D" id="3.40.50.300">
    <property type="entry name" value="P-loop containing nucleotide triphosphate hydrolases"/>
    <property type="match status" value="2"/>
</dbReference>
<feature type="domain" description="Helicase C-terminal" evidence="17">
    <location>
        <begin position="455"/>
        <end position="614"/>
    </location>
</feature>
<evidence type="ECO:0000256" key="5">
    <source>
        <dbReference type="ARBA" id="ARBA00022801"/>
    </source>
</evidence>
<dbReference type="InterPro" id="IPR004609">
    <property type="entry name" value="ATP-dep_DNA_helicase_RecG"/>
</dbReference>
<comment type="similarity">
    <text evidence="1 15">Belongs to the helicase family. RecG subfamily.</text>
</comment>
<gene>
    <name evidence="18" type="ORF">SAMN02745168_2182</name>
</gene>
<sequence length="685" mass="75683">MTPLTQDIRYIKGIGEARAKLLGKLGVSTLEDLISYFPRDYEDRTAVRPVAELADGEAACVLATVVSPVRRARIRKGLDLTKTRVADASGAMDLTFFNQNYVKDSLLPGETYYFFGRAEVRNSHRSMANPVFEREGAPRFSTGRIVPVYRLTAGLSSLIIARAVDRGLEACGDILPDPLPDALRERHGLAHARFAYETIHFPPSFEALKTARHRLIFEEFFILSLGLGLLRGRRGREDGLRLHPADPGDFFRRLPFSPTGAQKRAVDDAVSDMLSGVPMNRLIQGDVGSGKTVCAAACAWFAAQSGYQSALMVPTEILAEQHCRTLTPLMAQCGLRTGLLTGALTAKERREVLYKLASGETDLIVGTHALISEGVEYAKLGLVITDEQHRFGVTQRAAIAAKGNRPHVLVMSATPIPRTLALILYGELDVSVIDELPPGRQRVDTFAVGEEMRPRIHKFIRRLVSEGRQVFIVCPLVEEGDAPPDDRRAVTEYAEGLQREIFPELRVSYIHGRMKDKEKDRIMAAFAAGESDILVSTTVIEVGVDVPNAALMIVENAERFGLSQLHQLRGRVGRGEHKSYCILFSSSKSAETRERLNVMQKTSDGFVIAEEDLRLRGPGDFFGSRQHGLPEMKIADFATDMETLREAQREAGALLREDADLSLPVHLPLREKIARLFDPASGAFN</sequence>
<keyword evidence="19" id="KW-1185">Reference proteome</keyword>
<evidence type="ECO:0000256" key="9">
    <source>
        <dbReference type="ARBA" id="ARBA00023172"/>
    </source>
</evidence>
<dbReference type="InterPro" id="IPR045562">
    <property type="entry name" value="RecG_dom3_C"/>
</dbReference>
<keyword evidence="10 15" id="KW-0234">DNA repair</keyword>
<evidence type="ECO:0000259" key="17">
    <source>
        <dbReference type="PROSITE" id="PS51194"/>
    </source>
</evidence>
<evidence type="ECO:0000256" key="8">
    <source>
        <dbReference type="ARBA" id="ARBA00023125"/>
    </source>
</evidence>
<keyword evidence="7 15" id="KW-0067">ATP-binding</keyword>
<keyword evidence="3 15" id="KW-0547">Nucleotide-binding</keyword>
<dbReference type="PANTHER" id="PTHR47964:SF1">
    <property type="entry name" value="ATP-DEPENDENT DNA HELICASE HOMOLOG RECG, CHLOROPLASTIC"/>
    <property type="match status" value="1"/>
</dbReference>
<evidence type="ECO:0000256" key="6">
    <source>
        <dbReference type="ARBA" id="ARBA00022806"/>
    </source>
</evidence>
<dbReference type="Pfam" id="PF17191">
    <property type="entry name" value="RecG_wedge"/>
    <property type="match status" value="1"/>
</dbReference>
<dbReference type="InterPro" id="IPR014001">
    <property type="entry name" value="Helicase_ATP-bd"/>
</dbReference>
<dbReference type="Pfam" id="PF00271">
    <property type="entry name" value="Helicase_C"/>
    <property type="match status" value="1"/>
</dbReference>
<evidence type="ECO:0000313" key="19">
    <source>
        <dbReference type="Proteomes" id="UP000192790"/>
    </source>
</evidence>
<dbReference type="Proteomes" id="UP000192790">
    <property type="component" value="Unassembled WGS sequence"/>
</dbReference>
<keyword evidence="8" id="KW-0238">DNA-binding</keyword>
<proteinExistence type="inferred from homology"/>
<dbReference type="PANTHER" id="PTHR47964">
    <property type="entry name" value="ATP-DEPENDENT DNA HELICASE HOMOLOG RECG, CHLOROPLASTIC"/>
    <property type="match status" value="1"/>
</dbReference>